<organism evidence="1 3">
    <name type="scientific">Microthlaspi erraticum</name>
    <dbReference type="NCBI Taxonomy" id="1685480"/>
    <lineage>
        <taxon>Eukaryota</taxon>
        <taxon>Viridiplantae</taxon>
        <taxon>Streptophyta</taxon>
        <taxon>Embryophyta</taxon>
        <taxon>Tracheophyta</taxon>
        <taxon>Spermatophyta</taxon>
        <taxon>Magnoliopsida</taxon>
        <taxon>eudicotyledons</taxon>
        <taxon>Gunneridae</taxon>
        <taxon>Pentapetalae</taxon>
        <taxon>rosids</taxon>
        <taxon>malvids</taxon>
        <taxon>Brassicales</taxon>
        <taxon>Brassicaceae</taxon>
        <taxon>Coluteocarpeae</taxon>
        <taxon>Microthlaspi</taxon>
    </lineage>
</organism>
<proteinExistence type="predicted"/>
<dbReference type="Proteomes" id="UP000467841">
    <property type="component" value="Unassembled WGS sequence"/>
</dbReference>
<keyword evidence="3" id="KW-1185">Reference proteome</keyword>
<name>A0A6D2JW02_9BRAS</name>
<dbReference type="AlphaFoldDB" id="A0A6D2JW02"/>
<dbReference type="EMBL" id="CACVBM020001281">
    <property type="protein sequence ID" value="CAA7043498.1"/>
    <property type="molecule type" value="Genomic_DNA"/>
</dbReference>
<evidence type="ECO:0000313" key="3">
    <source>
        <dbReference type="Proteomes" id="UP000467841"/>
    </source>
</evidence>
<accession>A0A6D2JW02</accession>
<gene>
    <name evidence="1" type="ORF">MERR_LOCUS30733</name>
    <name evidence="2" type="ORF">MERR_LOCUS48446</name>
</gene>
<evidence type="ECO:0000313" key="2">
    <source>
        <dbReference type="EMBL" id="CAA7061210.1"/>
    </source>
</evidence>
<protein>
    <submittedName>
        <fullName evidence="1">Uncharacterized protein</fullName>
    </submittedName>
</protein>
<dbReference type="EMBL" id="CACVBM020001857">
    <property type="protein sequence ID" value="CAA7061210.1"/>
    <property type="molecule type" value="Genomic_DNA"/>
</dbReference>
<sequence>MTHQPSRDLKYIYLRAAHFQRHSPHHTTDSGCGCGFARRVDTSFLSRENVFTRFFFIDFLGPIGYVHSTGYNSVSSPTPPNITLPSPTVFHRLRNDLAIESMAVKEPSSTPSLASVICRSLAYSNTLSGYNVQVFLESGVVHEIT</sequence>
<evidence type="ECO:0000313" key="1">
    <source>
        <dbReference type="EMBL" id="CAA7043498.1"/>
    </source>
</evidence>
<reference evidence="1 3" key="1">
    <citation type="submission" date="2020-01" db="EMBL/GenBank/DDBJ databases">
        <authorList>
            <person name="Mishra B."/>
        </authorList>
    </citation>
    <scope>NUCLEOTIDE SEQUENCE [LARGE SCALE GENOMIC DNA]</scope>
</reference>